<proteinExistence type="predicted"/>
<dbReference type="Proteomes" id="UP000466607">
    <property type="component" value="Chromosome"/>
</dbReference>
<evidence type="ECO:0000313" key="2">
    <source>
        <dbReference type="Proteomes" id="UP000466607"/>
    </source>
</evidence>
<keyword evidence="2" id="KW-1185">Reference proteome</keyword>
<organism evidence="1 2">
    <name type="scientific">Mycolicibacterium litorale</name>
    <dbReference type="NCBI Taxonomy" id="758802"/>
    <lineage>
        <taxon>Bacteria</taxon>
        <taxon>Bacillati</taxon>
        <taxon>Actinomycetota</taxon>
        <taxon>Actinomycetes</taxon>
        <taxon>Mycobacteriales</taxon>
        <taxon>Mycobacteriaceae</taxon>
        <taxon>Mycolicibacterium</taxon>
    </lineage>
</organism>
<reference evidence="1 2" key="1">
    <citation type="journal article" date="2019" name="Emerg. Microbes Infect.">
        <title>Comprehensive subspecies identification of 175 nontuberculous mycobacteria species based on 7547 genomic profiles.</title>
        <authorList>
            <person name="Matsumoto Y."/>
            <person name="Kinjo T."/>
            <person name="Motooka D."/>
            <person name="Nabeya D."/>
            <person name="Jung N."/>
            <person name="Uechi K."/>
            <person name="Horii T."/>
            <person name="Iida T."/>
            <person name="Fujita J."/>
            <person name="Nakamura S."/>
        </authorList>
    </citation>
    <scope>NUCLEOTIDE SEQUENCE [LARGE SCALE GENOMIC DNA]</scope>
    <source>
        <strain evidence="1 2">JCM 17423</strain>
    </source>
</reference>
<sequence length="70" mass="7020">MAEPPIGLVAKTTMTAANSAHNAENTLSLAAMSPPVVRTARPSIIGGPPPRVVPDPPGSVAVAAGWLNPK</sequence>
<evidence type="ECO:0000313" key="1">
    <source>
        <dbReference type="EMBL" id="BBY16557.1"/>
    </source>
</evidence>
<gene>
    <name evidence="1" type="ORF">MLIT_21490</name>
</gene>
<dbReference type="EMBL" id="AP022586">
    <property type="protein sequence ID" value="BBY16557.1"/>
    <property type="molecule type" value="Genomic_DNA"/>
</dbReference>
<accession>A0AAD1MUN3</accession>
<dbReference type="AlphaFoldDB" id="A0AAD1MUN3"/>
<protein>
    <submittedName>
        <fullName evidence="1">Uncharacterized protein</fullName>
    </submittedName>
</protein>
<name>A0AAD1MUN3_9MYCO</name>